<evidence type="ECO:0000313" key="1">
    <source>
        <dbReference type="EMBL" id="MDP9842226.1"/>
    </source>
</evidence>
<keyword evidence="2" id="KW-1185">Reference proteome</keyword>
<comment type="caution">
    <text evidence="1">The sequence shown here is derived from an EMBL/GenBank/DDBJ whole genome shotgun (WGS) entry which is preliminary data.</text>
</comment>
<accession>A0ABT9Q777</accession>
<dbReference type="RefSeq" id="WP_307556168.1">
    <property type="nucleotide sequence ID" value="NZ_JAUSQU010000001.1"/>
</dbReference>
<protein>
    <submittedName>
        <fullName evidence="1">Tetratricopeptide (TPR) repeat protein</fullName>
    </submittedName>
</protein>
<dbReference type="EMBL" id="JAUSQU010000001">
    <property type="protein sequence ID" value="MDP9842226.1"/>
    <property type="molecule type" value="Genomic_DNA"/>
</dbReference>
<reference evidence="1 2" key="1">
    <citation type="submission" date="2023-07" db="EMBL/GenBank/DDBJ databases">
        <title>Sequencing the genomes of 1000 actinobacteria strains.</title>
        <authorList>
            <person name="Klenk H.-P."/>
        </authorList>
    </citation>
    <scope>NUCLEOTIDE SEQUENCE [LARGE SCALE GENOMIC DNA]</scope>
    <source>
        <strain evidence="1 2">DSM 46740</strain>
    </source>
</reference>
<dbReference type="InterPro" id="IPR011990">
    <property type="entry name" value="TPR-like_helical_dom_sf"/>
</dbReference>
<dbReference type="Gene3D" id="1.25.40.10">
    <property type="entry name" value="Tetratricopeptide repeat domain"/>
    <property type="match status" value="1"/>
</dbReference>
<gene>
    <name evidence="1" type="ORF">J2853_001437</name>
</gene>
<name>A0ABT9Q777_9ACTN</name>
<evidence type="ECO:0000313" key="2">
    <source>
        <dbReference type="Proteomes" id="UP001225356"/>
    </source>
</evidence>
<dbReference type="Proteomes" id="UP001225356">
    <property type="component" value="Unassembled WGS sequence"/>
</dbReference>
<organism evidence="1 2">
    <name type="scientific">Streptosporangium lutulentum</name>
    <dbReference type="NCBI Taxonomy" id="1461250"/>
    <lineage>
        <taxon>Bacteria</taxon>
        <taxon>Bacillati</taxon>
        <taxon>Actinomycetota</taxon>
        <taxon>Actinomycetes</taxon>
        <taxon>Streptosporangiales</taxon>
        <taxon>Streptosporangiaceae</taxon>
        <taxon>Streptosporangium</taxon>
    </lineage>
</organism>
<proteinExistence type="predicted"/>
<dbReference type="SUPFAM" id="SSF48452">
    <property type="entry name" value="TPR-like"/>
    <property type="match status" value="1"/>
</dbReference>
<sequence>MKNTALQEAIAAAGKPYTQIAKTINAVGAEAGQSMYYDPAAIAHWLSGTIPASTAVPVIVEAFARLLGWDLAAHDLGWPHNEAAPEDPWEGDPVAWVTRLGRDDMLNRRSLLSAGLYSLAALNLPANLRTITARSGQPRRAGASDVERIRMMSSQFATADDMFGGGHARSTVLAYLIHEVTPLLHGTTGKARPELFTAASQMTYLAAFMASDAGNAAGLAQKYYIQAVRLAEEAGDPTAKATALRGLATQAVELGHSARAVALAEEAVSTLRGKCPVRVRAWMAGMCADAHAANGNTKAALNALHQAESDVERADSIPESQWTGAYRRASLEHQTGTTLAQLADLSAAEAHLINSVHARRNIERRSRVLIAARLAGVQLRQRRPDVAAATVLELRDDLPLLASGRVTGELVKLRASWVPDRGNPTVNEADRLIASLTDR</sequence>